<dbReference type="PROSITE" id="PS00972">
    <property type="entry name" value="USP_1"/>
    <property type="match status" value="1"/>
</dbReference>
<sequence length="749" mass="81925">LCFLHIPDEINQFFVTPRCYVELTDISSSAGEDYQRIEFGVDEVMDLEPVGVKDPLFKVSSTLNPQAPEFILGCQPSQKVPQTATALSLAADVPDGAQYNSLDEPDGPDGPDGPDSEPSAMDGNQNCQDGDGGPGSLGQRERKKKKKRPPGYYNYLEGSGPNSGGMGVDGPELLGSGGHSPCPTSPPPPSVAVASPPATIATATTEEEEEETRDSGVANGLAEPHAGISADRHKEASEMLEQPQQQSPAPSVEPASSPDSEAQPAVAEQPKSSAPPAAPAANPLKSWASLFHNSKPLPGSPQAYVEVKNVVEVVAPSLAAVEQHEKAGEVKESPVHVSEDPMAPKLAELIENVKLIHKPVSLQPRGLINRGNWCYINATLQALIACPPMYHLFKSIPLFNDTQRPCTSTPMMDNFVRLVNEFNNMPVPSKAKQQAAGEKIIKDIRPGAPFEPNYIYRLLTLIKSSLSEKGRQEDAEEYLGFTLNGLHEEMLALKKLISPQEEKAPTPNGPESQSGVDDAAADKEEGSEDEWEQVGPRNKTSITRQADFVRTPITDIFGGHIRSVVYQQNSKESATLQPFFTLQLDIQSEKIRTVQEALETLVARESVQGYTTKTKQEIEISRRVTLEELPPVLVLHLKRFVFEKTGGCQKLIKNIDYPVDLEISKDLLSSGVRSKIFKGQRTYRLFAVVYHHGNSATGGHYTTDVFHIGLNGWLRIDDQAVKVINQYQVVKQTAERTAYLLYYRRVDLL</sequence>
<reference evidence="18" key="1">
    <citation type="journal article" date="2018" name="PLoS ONE">
        <title>Chinook salmon (Oncorhynchus tshawytscha) genome and transcriptome.</title>
        <authorList>
            <person name="Christensen K.A."/>
            <person name="Leong J.S."/>
            <person name="Sakhrani D."/>
            <person name="Biagi C.A."/>
            <person name="Minkley D.R."/>
            <person name="Withler R.E."/>
            <person name="Rondeau E.B."/>
            <person name="Koop B.F."/>
            <person name="Devlin R.H."/>
        </authorList>
    </citation>
    <scope>NUCLEOTIDE SEQUENCE [LARGE SCALE GENOMIC DNA]</scope>
</reference>
<protein>
    <recommendedName>
        <fullName evidence="14">Ubiquitin carboxyl-terminal hydrolase</fullName>
        <ecNumber evidence="14">3.4.19.12</ecNumber>
    </recommendedName>
</protein>
<dbReference type="InterPro" id="IPR038765">
    <property type="entry name" value="Papain-like_cys_pep_sf"/>
</dbReference>
<evidence type="ECO:0000256" key="2">
    <source>
        <dbReference type="ARBA" id="ARBA00004123"/>
    </source>
</evidence>
<dbReference type="PROSITE" id="PS50235">
    <property type="entry name" value="USP_3"/>
    <property type="match status" value="1"/>
</dbReference>
<evidence type="ECO:0000256" key="6">
    <source>
        <dbReference type="ARBA" id="ARBA00022670"/>
    </source>
</evidence>
<dbReference type="InterPro" id="IPR001394">
    <property type="entry name" value="Peptidase_C19_UCH"/>
</dbReference>
<organism evidence="17 18">
    <name type="scientific">Oncorhynchus tshawytscha</name>
    <name type="common">Chinook salmon</name>
    <name type="synonym">Salmo tshawytscha</name>
    <dbReference type="NCBI Taxonomy" id="74940"/>
    <lineage>
        <taxon>Eukaryota</taxon>
        <taxon>Metazoa</taxon>
        <taxon>Chordata</taxon>
        <taxon>Craniata</taxon>
        <taxon>Vertebrata</taxon>
        <taxon>Euteleostomi</taxon>
        <taxon>Actinopterygii</taxon>
        <taxon>Neopterygii</taxon>
        <taxon>Teleostei</taxon>
        <taxon>Protacanthopterygii</taxon>
        <taxon>Salmoniformes</taxon>
        <taxon>Salmonidae</taxon>
        <taxon>Salmoninae</taxon>
        <taxon>Oncorhynchus</taxon>
    </lineage>
</organism>
<feature type="domain" description="USP" evidence="16">
    <location>
        <begin position="365"/>
        <end position="746"/>
    </location>
</feature>
<evidence type="ECO:0000259" key="16">
    <source>
        <dbReference type="PROSITE" id="PS50235"/>
    </source>
</evidence>
<dbReference type="SUPFAM" id="SSF54001">
    <property type="entry name" value="Cysteine proteinases"/>
    <property type="match status" value="1"/>
</dbReference>
<dbReference type="GO" id="GO:0006914">
    <property type="term" value="P:autophagy"/>
    <property type="evidence" value="ECO:0007669"/>
    <property type="project" value="UniProtKB-KW"/>
</dbReference>
<dbReference type="GO" id="GO:0006508">
    <property type="term" value="P:proteolysis"/>
    <property type="evidence" value="ECO:0007669"/>
    <property type="project" value="UniProtKB-KW"/>
</dbReference>
<feature type="compositionally biased region" description="Low complexity" evidence="15">
    <location>
        <begin position="191"/>
        <end position="204"/>
    </location>
</feature>
<keyword evidence="7" id="KW-0227">DNA damage</keyword>
<dbReference type="Ensembl" id="ENSOTST00005152164.1">
    <property type="protein sequence ID" value="ENSOTSP00005137967.1"/>
    <property type="gene ID" value="ENSOTSG00005032644.2"/>
</dbReference>
<feature type="region of interest" description="Disordered" evidence="15">
    <location>
        <begin position="500"/>
        <end position="545"/>
    </location>
</feature>
<evidence type="ECO:0000313" key="17">
    <source>
        <dbReference type="Ensembl" id="ENSOTSP00005137967.1"/>
    </source>
</evidence>
<comment type="similarity">
    <text evidence="4">Belongs to the peptidase C19 family. USP10 subfamily.</text>
</comment>
<evidence type="ECO:0000256" key="7">
    <source>
        <dbReference type="ARBA" id="ARBA00022763"/>
    </source>
</evidence>
<keyword evidence="11" id="KW-0072">Autophagy</keyword>
<proteinExistence type="inferred from homology"/>
<reference evidence="17" key="2">
    <citation type="submission" date="2025-08" db="UniProtKB">
        <authorList>
            <consortium name="Ensembl"/>
        </authorList>
    </citation>
    <scope>IDENTIFICATION</scope>
</reference>
<evidence type="ECO:0000256" key="1">
    <source>
        <dbReference type="ARBA" id="ARBA00000707"/>
    </source>
</evidence>
<dbReference type="Pfam" id="PF00443">
    <property type="entry name" value="UCH"/>
    <property type="match status" value="1"/>
</dbReference>
<dbReference type="PANTHER" id="PTHR24006:SF687">
    <property type="entry name" value="UBIQUITIN CARBOXYL-TERMINAL HYDROLASE 10"/>
    <property type="match status" value="1"/>
</dbReference>
<dbReference type="GO" id="GO:0010506">
    <property type="term" value="P:regulation of autophagy"/>
    <property type="evidence" value="ECO:0007669"/>
    <property type="project" value="TreeGrafter"/>
</dbReference>
<feature type="compositionally biased region" description="Low complexity" evidence="15">
    <location>
        <begin position="241"/>
        <end position="262"/>
    </location>
</feature>
<dbReference type="FunFam" id="3.90.70.10:FF:000015">
    <property type="entry name" value="Ubiquitin specific peptidase 10"/>
    <property type="match status" value="1"/>
</dbReference>
<evidence type="ECO:0000256" key="10">
    <source>
        <dbReference type="ARBA" id="ARBA00022807"/>
    </source>
</evidence>
<keyword evidence="13" id="KW-0539">Nucleus</keyword>
<dbReference type="GO" id="GO:0016579">
    <property type="term" value="P:protein deubiquitination"/>
    <property type="evidence" value="ECO:0007669"/>
    <property type="project" value="InterPro"/>
</dbReference>
<evidence type="ECO:0000256" key="11">
    <source>
        <dbReference type="ARBA" id="ARBA00023006"/>
    </source>
</evidence>
<dbReference type="GO" id="GO:0005634">
    <property type="term" value="C:nucleus"/>
    <property type="evidence" value="ECO:0007669"/>
    <property type="project" value="UniProtKB-SubCell"/>
</dbReference>
<feature type="compositionally biased region" description="Acidic residues" evidence="15">
    <location>
        <begin position="103"/>
        <end position="115"/>
    </location>
</feature>
<dbReference type="InterPro" id="IPR018200">
    <property type="entry name" value="USP_CS"/>
</dbReference>
<evidence type="ECO:0000256" key="15">
    <source>
        <dbReference type="SAM" id="MobiDB-lite"/>
    </source>
</evidence>
<evidence type="ECO:0000256" key="9">
    <source>
        <dbReference type="ARBA" id="ARBA00022801"/>
    </source>
</evidence>
<dbReference type="AlphaFoldDB" id="A0AAZ3R8S6"/>
<feature type="compositionally biased region" description="Low complexity" evidence="15">
    <location>
        <begin position="116"/>
        <end position="129"/>
    </location>
</feature>
<keyword evidence="6 14" id="KW-0645">Protease</keyword>
<evidence type="ECO:0000256" key="4">
    <source>
        <dbReference type="ARBA" id="ARBA00005427"/>
    </source>
</evidence>
<comment type="subcellular location">
    <subcellularLocation>
        <location evidence="3">Cytoplasm</location>
    </subcellularLocation>
    <subcellularLocation>
        <location evidence="2">Nucleus</location>
    </subcellularLocation>
</comment>
<gene>
    <name evidence="17" type="primary">USP10</name>
</gene>
<dbReference type="PANTHER" id="PTHR24006">
    <property type="entry name" value="UBIQUITIN CARBOXYL-TERMINAL HYDROLASE"/>
    <property type="match status" value="1"/>
</dbReference>
<keyword evidence="18" id="KW-1185">Reference proteome</keyword>
<dbReference type="Gene3D" id="3.90.70.10">
    <property type="entry name" value="Cysteine proteinases"/>
    <property type="match status" value="1"/>
</dbReference>
<dbReference type="CDD" id="cd02257">
    <property type="entry name" value="Peptidase_C19"/>
    <property type="match status" value="1"/>
</dbReference>
<evidence type="ECO:0000256" key="3">
    <source>
        <dbReference type="ARBA" id="ARBA00004496"/>
    </source>
</evidence>
<accession>A0AAZ3R8S6</accession>
<keyword evidence="9 14" id="KW-0378">Hydrolase</keyword>
<reference evidence="17" key="3">
    <citation type="submission" date="2025-09" db="UniProtKB">
        <authorList>
            <consortium name="Ensembl"/>
        </authorList>
    </citation>
    <scope>IDENTIFICATION</scope>
</reference>
<dbReference type="GO" id="GO:0004843">
    <property type="term" value="F:cysteine-type deubiquitinase activity"/>
    <property type="evidence" value="ECO:0007669"/>
    <property type="project" value="UniProtKB-UniRule"/>
</dbReference>
<keyword evidence="5" id="KW-0963">Cytoplasm</keyword>
<dbReference type="Proteomes" id="UP000694402">
    <property type="component" value="Unassembled WGS sequence"/>
</dbReference>
<dbReference type="PROSITE" id="PS00973">
    <property type="entry name" value="USP_2"/>
    <property type="match status" value="1"/>
</dbReference>
<dbReference type="InterPro" id="IPR028889">
    <property type="entry name" value="USP"/>
</dbReference>
<dbReference type="InterPro" id="IPR050164">
    <property type="entry name" value="Peptidase_C19"/>
</dbReference>
<evidence type="ECO:0000256" key="12">
    <source>
        <dbReference type="ARBA" id="ARBA00023204"/>
    </source>
</evidence>
<keyword evidence="12" id="KW-0234">DNA repair</keyword>
<evidence type="ECO:0000256" key="5">
    <source>
        <dbReference type="ARBA" id="ARBA00022490"/>
    </source>
</evidence>
<keyword evidence="10 14" id="KW-0788">Thiol protease</keyword>
<name>A0AAZ3R8S6_ONCTS</name>
<evidence type="ECO:0000256" key="8">
    <source>
        <dbReference type="ARBA" id="ARBA00022786"/>
    </source>
</evidence>
<evidence type="ECO:0000256" key="14">
    <source>
        <dbReference type="RuleBase" id="RU366025"/>
    </source>
</evidence>
<dbReference type="GO" id="GO:0005829">
    <property type="term" value="C:cytosol"/>
    <property type="evidence" value="ECO:0007669"/>
    <property type="project" value="TreeGrafter"/>
</dbReference>
<keyword evidence="8 14" id="KW-0833">Ubl conjugation pathway</keyword>
<dbReference type="GO" id="GO:0006281">
    <property type="term" value="P:DNA repair"/>
    <property type="evidence" value="ECO:0007669"/>
    <property type="project" value="UniProtKB-KW"/>
</dbReference>
<dbReference type="GO" id="GO:0030330">
    <property type="term" value="P:DNA damage response, signal transduction by p53 class mediator"/>
    <property type="evidence" value="ECO:0007669"/>
    <property type="project" value="TreeGrafter"/>
</dbReference>
<evidence type="ECO:0000256" key="13">
    <source>
        <dbReference type="ARBA" id="ARBA00023242"/>
    </source>
</evidence>
<dbReference type="GeneTree" id="ENSGT00550000074994"/>
<feature type="region of interest" description="Disordered" evidence="15">
    <location>
        <begin position="96"/>
        <end position="281"/>
    </location>
</feature>
<evidence type="ECO:0000313" key="18">
    <source>
        <dbReference type="Proteomes" id="UP000694402"/>
    </source>
</evidence>
<dbReference type="EC" id="3.4.19.12" evidence="14"/>
<comment type="catalytic activity">
    <reaction evidence="1 14">
        <text>Thiol-dependent hydrolysis of ester, thioester, amide, peptide and isopeptide bonds formed by the C-terminal Gly of ubiquitin (a 76-residue protein attached to proteins as an intracellular targeting signal).</text>
        <dbReference type="EC" id="3.4.19.12"/>
    </reaction>
</comment>